<comment type="subcellular location">
    <subcellularLocation>
        <location evidence="1">Mitochondrion inner membrane</location>
    </subcellularLocation>
</comment>
<dbReference type="RefSeq" id="XP_019016844.1">
    <property type="nucleotide sequence ID" value="XM_019161428.1"/>
</dbReference>
<evidence type="ECO:0000313" key="2">
    <source>
        <dbReference type="EMBL" id="ODQ45731.1"/>
    </source>
</evidence>
<dbReference type="InterPro" id="IPR033181">
    <property type="entry name" value="Mic26_fungi"/>
</dbReference>
<dbReference type="Proteomes" id="UP000094455">
    <property type="component" value="Unassembled WGS sequence"/>
</dbReference>
<dbReference type="PANTHER" id="PTHR28268:SF1">
    <property type="entry name" value="MICOS SUBUNIT MIC26"/>
    <property type="match status" value="1"/>
</dbReference>
<keyword evidence="1" id="KW-0496">Mitochondrion</keyword>
<accession>A0A1E3NHY0</accession>
<comment type="subunit">
    <text evidence="1">Component of the mitochondrial contact site and cristae organizing system (MICOS) complex.</text>
</comment>
<proteinExistence type="predicted"/>
<dbReference type="OrthoDB" id="2399148at2759"/>
<dbReference type="GO" id="GO:0044284">
    <property type="term" value="C:mitochondrial crista junction"/>
    <property type="evidence" value="ECO:0007669"/>
    <property type="project" value="TreeGrafter"/>
</dbReference>
<gene>
    <name evidence="2" type="ORF">PICMEDRAFT_17014</name>
</gene>
<organism evidence="2 3">
    <name type="scientific">Pichia membranifaciens NRRL Y-2026</name>
    <dbReference type="NCBI Taxonomy" id="763406"/>
    <lineage>
        <taxon>Eukaryota</taxon>
        <taxon>Fungi</taxon>
        <taxon>Dikarya</taxon>
        <taxon>Ascomycota</taxon>
        <taxon>Saccharomycotina</taxon>
        <taxon>Pichiomycetes</taxon>
        <taxon>Pichiales</taxon>
        <taxon>Pichiaceae</taxon>
        <taxon>Pichia</taxon>
    </lineage>
</organism>
<sequence length="221" mass="24587">MGRSFYSDEEDKFSVPGLPTVAHIEDAEAKEKGRATSTEITINKFGNLITSSPALEGFVSKVRKNVEHYYDVASEKYEFYTGTAKAHFNMTASRLYEFKGEDEQLLPNGCSVLTATLFGSIVARNHSIPVRFFTPLIFGGVALNYTLPQTYRNVANGFQSVGLGIENKYFPEFSKTREESVAQISELKNSLENVQKDAWNGLVEIVADTRKSVCDLVGKKD</sequence>
<evidence type="ECO:0000313" key="3">
    <source>
        <dbReference type="Proteomes" id="UP000094455"/>
    </source>
</evidence>
<dbReference type="GO" id="GO:0042407">
    <property type="term" value="P:cristae formation"/>
    <property type="evidence" value="ECO:0007669"/>
    <property type="project" value="InterPro"/>
</dbReference>
<keyword evidence="1" id="KW-0472">Membrane</keyword>
<comment type="function">
    <text evidence="1">Component of the MICOS complex, a large protein complex of the mitochondrial inner membrane that plays crucial roles in the maintenance of crista junctions, inner membrane architecture, and formation of contact sites to the outer membrane.</text>
</comment>
<dbReference type="STRING" id="763406.A0A1E3NHY0"/>
<reference evidence="2 3" key="1">
    <citation type="journal article" date="2016" name="Proc. Natl. Acad. Sci. U.S.A.">
        <title>Comparative genomics of biotechnologically important yeasts.</title>
        <authorList>
            <person name="Riley R."/>
            <person name="Haridas S."/>
            <person name="Wolfe K.H."/>
            <person name="Lopes M.R."/>
            <person name="Hittinger C.T."/>
            <person name="Goeker M."/>
            <person name="Salamov A.A."/>
            <person name="Wisecaver J.H."/>
            <person name="Long T.M."/>
            <person name="Calvey C.H."/>
            <person name="Aerts A.L."/>
            <person name="Barry K.W."/>
            <person name="Choi C."/>
            <person name="Clum A."/>
            <person name="Coughlan A.Y."/>
            <person name="Deshpande S."/>
            <person name="Douglass A.P."/>
            <person name="Hanson S.J."/>
            <person name="Klenk H.-P."/>
            <person name="LaButti K.M."/>
            <person name="Lapidus A."/>
            <person name="Lindquist E.A."/>
            <person name="Lipzen A.M."/>
            <person name="Meier-Kolthoff J.P."/>
            <person name="Ohm R.A."/>
            <person name="Otillar R.P."/>
            <person name="Pangilinan J.L."/>
            <person name="Peng Y."/>
            <person name="Rokas A."/>
            <person name="Rosa C.A."/>
            <person name="Scheuner C."/>
            <person name="Sibirny A.A."/>
            <person name="Slot J.C."/>
            <person name="Stielow J.B."/>
            <person name="Sun H."/>
            <person name="Kurtzman C.P."/>
            <person name="Blackwell M."/>
            <person name="Grigoriev I.V."/>
            <person name="Jeffries T.W."/>
        </authorList>
    </citation>
    <scope>NUCLEOTIDE SEQUENCE [LARGE SCALE GENOMIC DNA]</scope>
    <source>
        <strain evidence="2 3">NRRL Y-2026</strain>
    </source>
</reference>
<evidence type="ECO:0000256" key="1">
    <source>
        <dbReference type="RuleBase" id="RU363021"/>
    </source>
</evidence>
<dbReference type="InterPro" id="IPR019166">
    <property type="entry name" value="MIC26/MIC27"/>
</dbReference>
<dbReference type="GeneID" id="30178115"/>
<protein>
    <recommendedName>
        <fullName evidence="1">MICOS complex subunit</fullName>
    </recommendedName>
</protein>
<name>A0A1E3NHY0_9ASCO</name>
<dbReference type="GO" id="GO:0061617">
    <property type="term" value="C:MICOS complex"/>
    <property type="evidence" value="ECO:0007669"/>
    <property type="project" value="UniProtKB-UniRule"/>
</dbReference>
<dbReference type="EMBL" id="KV454004">
    <property type="protein sequence ID" value="ODQ45731.1"/>
    <property type="molecule type" value="Genomic_DNA"/>
</dbReference>
<keyword evidence="1" id="KW-0999">Mitochondrion inner membrane</keyword>
<keyword evidence="3" id="KW-1185">Reference proteome</keyword>
<dbReference type="AlphaFoldDB" id="A0A1E3NHY0"/>
<dbReference type="Pfam" id="PF09769">
    <property type="entry name" value="ApoO"/>
    <property type="match status" value="1"/>
</dbReference>
<dbReference type="PANTHER" id="PTHR28268">
    <property type="entry name" value="MICOS SUBUNIT MIC26"/>
    <property type="match status" value="1"/>
</dbReference>